<protein>
    <recommendedName>
        <fullName evidence="2">CCHC-type domain-containing protein</fullName>
    </recommendedName>
</protein>
<organism evidence="3">
    <name type="scientific">Sesamum calycinum</name>
    <dbReference type="NCBI Taxonomy" id="2727403"/>
    <lineage>
        <taxon>Eukaryota</taxon>
        <taxon>Viridiplantae</taxon>
        <taxon>Streptophyta</taxon>
        <taxon>Embryophyta</taxon>
        <taxon>Tracheophyta</taxon>
        <taxon>Spermatophyta</taxon>
        <taxon>Magnoliopsida</taxon>
        <taxon>eudicotyledons</taxon>
        <taxon>Gunneridae</taxon>
        <taxon>Pentapetalae</taxon>
        <taxon>asterids</taxon>
        <taxon>lamiids</taxon>
        <taxon>Lamiales</taxon>
        <taxon>Pedaliaceae</taxon>
        <taxon>Sesamum</taxon>
    </lineage>
</organism>
<reference evidence="3" key="1">
    <citation type="submission" date="2020-06" db="EMBL/GenBank/DDBJ databases">
        <authorList>
            <person name="Li T."/>
            <person name="Hu X."/>
            <person name="Zhang T."/>
            <person name="Song X."/>
            <person name="Zhang H."/>
            <person name="Dai N."/>
            <person name="Sheng W."/>
            <person name="Hou X."/>
            <person name="Wei L."/>
        </authorList>
    </citation>
    <scope>NUCLEOTIDE SEQUENCE</scope>
    <source>
        <strain evidence="3">KEN8</strain>
        <tissue evidence="3">Leaf</tissue>
    </source>
</reference>
<dbReference type="PROSITE" id="PS50158">
    <property type="entry name" value="ZF_CCHC"/>
    <property type="match status" value="1"/>
</dbReference>
<dbReference type="PANTHER" id="PTHR42648:SF27">
    <property type="entry name" value="RNA-DIRECTED DNA POLYMERASE"/>
    <property type="match status" value="1"/>
</dbReference>
<dbReference type="SUPFAM" id="SSF57756">
    <property type="entry name" value="Retrovirus zinc finger-like domains"/>
    <property type="match status" value="1"/>
</dbReference>
<comment type="caution">
    <text evidence="3">The sequence shown here is derived from an EMBL/GenBank/DDBJ whole genome shotgun (WGS) entry which is preliminary data.</text>
</comment>
<evidence type="ECO:0000259" key="2">
    <source>
        <dbReference type="PROSITE" id="PS50158"/>
    </source>
</evidence>
<reference evidence="3" key="2">
    <citation type="journal article" date="2024" name="Plant">
        <title>Genomic evolution and insights into agronomic trait innovations of Sesamum species.</title>
        <authorList>
            <person name="Miao H."/>
            <person name="Wang L."/>
            <person name="Qu L."/>
            <person name="Liu H."/>
            <person name="Sun Y."/>
            <person name="Le M."/>
            <person name="Wang Q."/>
            <person name="Wei S."/>
            <person name="Zheng Y."/>
            <person name="Lin W."/>
            <person name="Duan Y."/>
            <person name="Cao H."/>
            <person name="Xiong S."/>
            <person name="Wang X."/>
            <person name="Wei L."/>
            <person name="Li C."/>
            <person name="Ma Q."/>
            <person name="Ju M."/>
            <person name="Zhao R."/>
            <person name="Li G."/>
            <person name="Mu C."/>
            <person name="Tian Q."/>
            <person name="Mei H."/>
            <person name="Zhang T."/>
            <person name="Gao T."/>
            <person name="Zhang H."/>
        </authorList>
    </citation>
    <scope>NUCLEOTIDE SEQUENCE</scope>
    <source>
        <strain evidence="3">KEN8</strain>
    </source>
</reference>
<keyword evidence="1" id="KW-0863">Zinc-finger</keyword>
<dbReference type="GO" id="GO:0008270">
    <property type="term" value="F:zinc ion binding"/>
    <property type="evidence" value="ECO:0007669"/>
    <property type="project" value="UniProtKB-KW"/>
</dbReference>
<accession>A0AAW2KNB7</accession>
<feature type="domain" description="CCHC-type" evidence="2">
    <location>
        <begin position="141"/>
        <end position="156"/>
    </location>
</feature>
<dbReference type="Gene3D" id="4.10.60.10">
    <property type="entry name" value="Zinc finger, CCHC-type"/>
    <property type="match status" value="1"/>
</dbReference>
<dbReference type="GO" id="GO:0003676">
    <property type="term" value="F:nucleic acid binding"/>
    <property type="evidence" value="ECO:0007669"/>
    <property type="project" value="InterPro"/>
</dbReference>
<dbReference type="InterPro" id="IPR036875">
    <property type="entry name" value="Znf_CCHC_sf"/>
</dbReference>
<proteinExistence type="predicted"/>
<evidence type="ECO:0000256" key="1">
    <source>
        <dbReference type="PROSITE-ProRule" id="PRU00047"/>
    </source>
</evidence>
<dbReference type="InterPro" id="IPR001878">
    <property type="entry name" value="Znf_CCHC"/>
</dbReference>
<dbReference type="InterPro" id="IPR039537">
    <property type="entry name" value="Retrotran_Ty1/copia-like"/>
</dbReference>
<name>A0AAW2KNB7_9LAMI</name>
<dbReference type="SMART" id="SM00343">
    <property type="entry name" value="ZnF_C2HC"/>
    <property type="match status" value="1"/>
</dbReference>
<dbReference type="EMBL" id="JACGWM010000363">
    <property type="protein sequence ID" value="KAL0307451.1"/>
    <property type="molecule type" value="Genomic_DNA"/>
</dbReference>
<keyword evidence="1" id="KW-0479">Metal-binding</keyword>
<dbReference type="PANTHER" id="PTHR42648">
    <property type="entry name" value="TRANSPOSASE, PUTATIVE-RELATED"/>
    <property type="match status" value="1"/>
</dbReference>
<gene>
    <name evidence="3" type="ORF">Scaly_2982200</name>
</gene>
<keyword evidence="1" id="KW-0862">Zinc</keyword>
<sequence length="230" mass="26807">MEMEEIKRLRYDSVDGSGLTSSNVIRLESSVSRKNGEAEYLGILLDKNGIEYFPQGYFHVNRKSGTWKISLVDPKPTRKSLPPSYDPFNANFNMNGLEKSINELVNMLQNTLRALPLLQWEWAKGKRRMGTQQQSRGNDICVRCHEKGHWKRNCPNLSSNQDVCRPLNTQARGGFSYFITFTDDHSWYGYVYLMRYKSKAFVRFEKFRLEVEKKLVAKIKPFDQTEVESI</sequence>
<dbReference type="AlphaFoldDB" id="A0AAW2KNB7"/>
<evidence type="ECO:0000313" key="3">
    <source>
        <dbReference type="EMBL" id="KAL0307451.1"/>
    </source>
</evidence>